<dbReference type="AlphaFoldDB" id="A0A928ZWK6"/>
<organism evidence="2 3">
    <name type="scientific">Leptolyngbya cf. ectocarpi LEGE 11479</name>
    <dbReference type="NCBI Taxonomy" id="1828722"/>
    <lineage>
        <taxon>Bacteria</taxon>
        <taxon>Bacillati</taxon>
        <taxon>Cyanobacteriota</taxon>
        <taxon>Cyanophyceae</taxon>
        <taxon>Leptolyngbyales</taxon>
        <taxon>Leptolyngbyaceae</taxon>
        <taxon>Leptolyngbya group</taxon>
        <taxon>Leptolyngbya</taxon>
    </lineage>
</organism>
<dbReference type="EMBL" id="JADEXP010000200">
    <property type="protein sequence ID" value="MBE9068776.1"/>
    <property type="molecule type" value="Genomic_DNA"/>
</dbReference>
<keyword evidence="3" id="KW-1185">Reference proteome</keyword>
<reference evidence="2" key="1">
    <citation type="submission" date="2020-10" db="EMBL/GenBank/DDBJ databases">
        <authorList>
            <person name="Castelo-Branco R."/>
            <person name="Eusebio N."/>
            <person name="Adriana R."/>
            <person name="Vieira A."/>
            <person name="Brugerolle De Fraissinette N."/>
            <person name="Rezende De Castro R."/>
            <person name="Schneider M.P."/>
            <person name="Vasconcelos V."/>
            <person name="Leao P.N."/>
        </authorList>
    </citation>
    <scope>NUCLEOTIDE SEQUENCE</scope>
    <source>
        <strain evidence="2">LEGE 11479</strain>
    </source>
</reference>
<evidence type="ECO:0000313" key="2">
    <source>
        <dbReference type="EMBL" id="MBE9068776.1"/>
    </source>
</evidence>
<protein>
    <recommendedName>
        <fullName evidence="4">Protein kinase domain-containing protein</fullName>
    </recommendedName>
</protein>
<dbReference type="InterPro" id="IPR011009">
    <property type="entry name" value="Kinase-like_dom_sf"/>
</dbReference>
<comment type="caution">
    <text evidence="2">The sequence shown here is derived from an EMBL/GenBank/DDBJ whole genome shotgun (WGS) entry which is preliminary data.</text>
</comment>
<proteinExistence type="predicted"/>
<evidence type="ECO:0008006" key="4">
    <source>
        <dbReference type="Google" id="ProtNLM"/>
    </source>
</evidence>
<sequence length="829" mass="94184">MARLSELVNQVRRRTSEGQNFTRNPAQMIWQWGRKRVMLLYGKASLPGGQDSGDKQAEQQQNQSALEQPAAGETIARFDEPHSGAQSRETHYSDVHHSGTVFDLSNPRIQTDALLTAPILQPGERLQGGWWGVYTIKACVYAKDWIRRYDGLQDNGSEPVWIYEYCFDQENWSEDDIDERKRRFKHLVDLNLRLGEGSDFRIVRPKDVIKPVGNRVYLITRPVPHSLTLDTFLTQQSVHWNRPQIERFLNQVLQSLQYLQTYLVNWPGDRWEQKLSHGNLSGECLWIRLPEGSTELNESPFFVYLGRFPLWEHLFWPQPVAQHNGEIGTLADDLRALAQITFALICGYQSDEDPADLALWPNDDSIRALYPYVLQLLGHGSQFKSIDSAISVLQTIPDTYQPAPEPEEPTVAEEPVEESGLPLSLLLLGGFALLGLIVGLATVFRPARQQRLAECTERCRLTEIESDGLDEPIRYGIEAGSSWGKAFFSRLTSPLKVPQPTAQLDMTELQRTLQERDPELKLEKFRNVAIPKNLLLEYLRTDVLDVALVEDSANLSGDLEKRVVGYDGIAIFVTHSNAKRRDSIPKRLRGQVSMQQLQEILLDPNASLRAAKGARVQIYWPEDEATAGMLRDFLFEHDADRQAFDQRRREDMRLTQAPDLLQDSQQDNLYERMVKDFEDNAKSDDQDVIGIGFDRISRVIGQCSVYPLALLDKNGTQHHLFVDADGNPIDQTTDLCGDKGTYWVNHRLFQGDQPTYPLAYEMAVVYHRSDGVEPCDRYGENCDKGLLLADKLLTIEGQYLLSEVGVIPVKPIKTIRQMVWSSVAQGGTP</sequence>
<evidence type="ECO:0000256" key="1">
    <source>
        <dbReference type="SAM" id="MobiDB-lite"/>
    </source>
</evidence>
<dbReference type="SUPFAM" id="SSF56112">
    <property type="entry name" value="Protein kinase-like (PK-like)"/>
    <property type="match status" value="1"/>
</dbReference>
<accession>A0A928ZWK6</accession>
<dbReference type="Proteomes" id="UP000615026">
    <property type="component" value="Unassembled WGS sequence"/>
</dbReference>
<feature type="region of interest" description="Disordered" evidence="1">
    <location>
        <begin position="48"/>
        <end position="70"/>
    </location>
</feature>
<name>A0A928ZWK6_LEPEC</name>
<evidence type="ECO:0000313" key="3">
    <source>
        <dbReference type="Proteomes" id="UP000615026"/>
    </source>
</evidence>
<feature type="region of interest" description="Disordered" evidence="1">
    <location>
        <begin position="1"/>
        <end position="20"/>
    </location>
</feature>
<dbReference type="RefSeq" id="WP_193994710.1">
    <property type="nucleotide sequence ID" value="NZ_JADEXP010000200.1"/>
</dbReference>
<gene>
    <name evidence="2" type="ORF">IQ260_19205</name>
</gene>